<dbReference type="RefSeq" id="WP_425346489.1">
    <property type="nucleotide sequence ID" value="NZ_JBGUBD010000010.1"/>
</dbReference>
<keyword evidence="2" id="KW-1133">Transmembrane helix</keyword>
<organism evidence="3 4">
    <name type="scientific">Natronomicrosphaera hydrolytica</name>
    <dbReference type="NCBI Taxonomy" id="3242702"/>
    <lineage>
        <taxon>Bacteria</taxon>
        <taxon>Pseudomonadati</taxon>
        <taxon>Planctomycetota</taxon>
        <taxon>Phycisphaerae</taxon>
        <taxon>Phycisphaerales</taxon>
        <taxon>Phycisphaeraceae</taxon>
        <taxon>Natronomicrosphaera</taxon>
    </lineage>
</organism>
<comment type="caution">
    <text evidence="3">The sequence shown here is derived from an EMBL/GenBank/DDBJ whole genome shotgun (WGS) entry which is preliminary data.</text>
</comment>
<evidence type="ECO:0000313" key="3">
    <source>
        <dbReference type="EMBL" id="MFA9479563.1"/>
    </source>
</evidence>
<gene>
    <name evidence="3" type="ORF">ACERK3_14835</name>
</gene>
<feature type="transmembrane region" description="Helical" evidence="2">
    <location>
        <begin position="15"/>
        <end position="37"/>
    </location>
</feature>
<sequence>MLILERIKDAWAIRWVRYTLGSAVAVVCLTVGGWLIADYIASIPPDPANDDAAVVIDFFFSDHFERMSSVDRRAYTDALLARYQSMDRDQRGRLAETFSEQRDADRDRSRERMIELARNFMLREAETYADLPPEARAEWLEGRMGMWRMMGMDGDRRGGGGGGNRDRDREESRPEMTAERQVRTIAFFQDEVLPRSTARERALITTLMRDVIHQHRRN</sequence>
<name>A0ABV4U7J5_9BACT</name>
<keyword evidence="4" id="KW-1185">Reference proteome</keyword>
<evidence type="ECO:0000256" key="2">
    <source>
        <dbReference type="SAM" id="Phobius"/>
    </source>
</evidence>
<protein>
    <submittedName>
        <fullName evidence="3">Uncharacterized protein</fullName>
    </submittedName>
</protein>
<evidence type="ECO:0000313" key="4">
    <source>
        <dbReference type="Proteomes" id="UP001575105"/>
    </source>
</evidence>
<reference evidence="3 4" key="1">
    <citation type="submission" date="2024-08" db="EMBL/GenBank/DDBJ databases">
        <title>Whole-genome sequencing of halo(alkali)philic microorganisms from hypersaline lakes.</title>
        <authorList>
            <person name="Sorokin D.Y."/>
            <person name="Merkel A.Y."/>
            <person name="Messina E."/>
            <person name="Yakimov M."/>
        </authorList>
    </citation>
    <scope>NUCLEOTIDE SEQUENCE [LARGE SCALE GENOMIC DNA]</scope>
    <source>
        <strain evidence="3 4">AB-hyl4</strain>
    </source>
</reference>
<feature type="compositionally biased region" description="Basic and acidic residues" evidence="1">
    <location>
        <begin position="153"/>
        <end position="179"/>
    </location>
</feature>
<keyword evidence="2" id="KW-0812">Transmembrane</keyword>
<evidence type="ECO:0000256" key="1">
    <source>
        <dbReference type="SAM" id="MobiDB-lite"/>
    </source>
</evidence>
<keyword evidence="2" id="KW-0472">Membrane</keyword>
<accession>A0ABV4U7J5</accession>
<proteinExistence type="predicted"/>
<feature type="region of interest" description="Disordered" evidence="1">
    <location>
        <begin position="151"/>
        <end position="179"/>
    </location>
</feature>
<dbReference type="Proteomes" id="UP001575105">
    <property type="component" value="Unassembled WGS sequence"/>
</dbReference>
<dbReference type="EMBL" id="JBGUBD010000010">
    <property type="protein sequence ID" value="MFA9479563.1"/>
    <property type="molecule type" value="Genomic_DNA"/>
</dbReference>